<comment type="caution">
    <text evidence="1">The sequence shown here is derived from an EMBL/GenBank/DDBJ whole genome shotgun (WGS) entry which is preliminary data.</text>
</comment>
<sequence>MERALNYTTAQDQQTSVTGSALTRHKSESEAHFYKNGGASNTSTVIHDRRPSTPNFSYSMISKSAPSAPVPPLTYDTGTLHRDSSRALQLNGFLLSPAQPAPPHTAGLLEDSSYFPSTDSAVATMAVATVTSTTTASSVVAPPAVMTPQPLGLLSSIGNDNGPRSAPPSDSSFPQTTPPPLPSKSGTTRDVAKIKVHFQNDTYMLLLSLNSTYREIVEKVEKKIKICAGPRVGVISSKEEDIESSPPLDILLKYIDEDGDMITIRSDEDVQLAFVSALDARADSNAIPILNLYPTL</sequence>
<evidence type="ECO:0000313" key="1">
    <source>
        <dbReference type="EMBL" id="KAJ1677434.1"/>
    </source>
</evidence>
<accession>A0ACC1HSW6</accession>
<dbReference type="Proteomes" id="UP001145114">
    <property type="component" value="Unassembled WGS sequence"/>
</dbReference>
<name>A0ACC1HSW6_9FUNG</name>
<gene>
    <name evidence="1" type="primary">CDC24_2</name>
    <name evidence="1" type="ORF">EV182_006184</name>
</gene>
<keyword evidence="2" id="KW-1185">Reference proteome</keyword>
<evidence type="ECO:0000313" key="2">
    <source>
        <dbReference type="Proteomes" id="UP001145114"/>
    </source>
</evidence>
<organism evidence="1 2">
    <name type="scientific">Spiromyces aspiralis</name>
    <dbReference type="NCBI Taxonomy" id="68401"/>
    <lineage>
        <taxon>Eukaryota</taxon>
        <taxon>Fungi</taxon>
        <taxon>Fungi incertae sedis</taxon>
        <taxon>Zoopagomycota</taxon>
        <taxon>Kickxellomycotina</taxon>
        <taxon>Kickxellomycetes</taxon>
        <taxon>Kickxellales</taxon>
        <taxon>Kickxellaceae</taxon>
        <taxon>Spiromyces</taxon>
    </lineage>
</organism>
<dbReference type="EMBL" id="JAMZIH010002458">
    <property type="protein sequence ID" value="KAJ1677434.1"/>
    <property type="molecule type" value="Genomic_DNA"/>
</dbReference>
<reference evidence="1" key="1">
    <citation type="submission" date="2022-06" db="EMBL/GenBank/DDBJ databases">
        <title>Phylogenomic reconstructions and comparative analyses of Kickxellomycotina fungi.</title>
        <authorList>
            <person name="Reynolds N.K."/>
            <person name="Stajich J.E."/>
            <person name="Barry K."/>
            <person name="Grigoriev I.V."/>
            <person name="Crous P."/>
            <person name="Smith M.E."/>
        </authorList>
    </citation>
    <scope>NUCLEOTIDE SEQUENCE</scope>
    <source>
        <strain evidence="1">RSA 2271</strain>
    </source>
</reference>
<protein>
    <submittedName>
        <fullName evidence="1">Guanine nucleotide exchange factor for Cdc42p</fullName>
    </submittedName>
</protein>
<proteinExistence type="predicted"/>